<evidence type="ECO:0000256" key="8">
    <source>
        <dbReference type="ARBA" id="ARBA00023295"/>
    </source>
</evidence>
<keyword evidence="6 12" id="KW-0456">Lyase</keyword>
<dbReference type="GO" id="GO:0006284">
    <property type="term" value="P:base-excision repair"/>
    <property type="evidence" value="ECO:0007669"/>
    <property type="project" value="InterPro"/>
</dbReference>
<dbReference type="Gene3D" id="1.10.1670.10">
    <property type="entry name" value="Helix-hairpin-Helix base-excision DNA repair enzymes (C-terminal)"/>
    <property type="match status" value="1"/>
</dbReference>
<dbReference type="InterPro" id="IPR052054">
    <property type="entry name" value="Oxidative_DNA_repair_enzyme"/>
</dbReference>
<dbReference type="Proteomes" id="UP000066376">
    <property type="component" value="Chromosome"/>
</dbReference>
<dbReference type="GO" id="GO:0008534">
    <property type="term" value="F:oxidized purine nucleobase lesion DNA N-glycosylase activity"/>
    <property type="evidence" value="ECO:0007669"/>
    <property type="project" value="InterPro"/>
</dbReference>
<dbReference type="Pfam" id="PF07934">
    <property type="entry name" value="OGG_N"/>
    <property type="match status" value="1"/>
</dbReference>
<dbReference type="InterPro" id="IPR012904">
    <property type="entry name" value="OGG_N"/>
</dbReference>
<dbReference type="PANTHER" id="PTHR10242:SF2">
    <property type="entry name" value="N-GLYCOSYLASE_DNA LYASE"/>
    <property type="match status" value="1"/>
</dbReference>
<dbReference type="Proteomes" id="UP000183442">
    <property type="component" value="Unassembled WGS sequence"/>
</dbReference>
<reference evidence="12" key="4">
    <citation type="submission" date="2016-10" db="EMBL/GenBank/DDBJ databases">
        <authorList>
            <person name="de Groot N.N."/>
        </authorList>
    </citation>
    <scope>NUCLEOTIDE SEQUENCE [LARGE SCALE GENOMIC DNA]</scope>
    <source>
        <strain evidence="12">DSM 16632</strain>
    </source>
</reference>
<evidence type="ECO:0000256" key="6">
    <source>
        <dbReference type="ARBA" id="ARBA00023239"/>
    </source>
</evidence>
<keyword evidence="3" id="KW-0227">DNA damage</keyword>
<keyword evidence="5" id="KW-0234">DNA repair</keyword>
<dbReference type="SUPFAM" id="SSF48150">
    <property type="entry name" value="DNA-glycosylase"/>
    <property type="match status" value="1"/>
</dbReference>
<organism evidence="11 13">
    <name type="scientific">Methanobrevibacter olleyae</name>
    <dbReference type="NCBI Taxonomy" id="294671"/>
    <lineage>
        <taxon>Archaea</taxon>
        <taxon>Methanobacteriati</taxon>
        <taxon>Methanobacteriota</taxon>
        <taxon>Methanomada group</taxon>
        <taxon>Methanobacteria</taxon>
        <taxon>Methanobacteriales</taxon>
        <taxon>Methanobacteriaceae</taxon>
        <taxon>Methanobrevibacter</taxon>
    </lineage>
</organism>
<reference evidence="13" key="2">
    <citation type="submission" date="2016-02" db="EMBL/GenBank/DDBJ databases">
        <title>The draft genome sequence of the rumen methanogen Methanobrevibacter olleyae YLM1.</title>
        <authorList>
            <consortium name="New Zealand Agricultural Greenhouse Gas Research Centre/Pastoral Greenhouse Gas Research Consortium"/>
            <person name="Kelly W.J."/>
            <person name="Li D."/>
            <person name="Lambie S.C."/>
            <person name="Attwood G.T."/>
            <person name="Altermann E."/>
            <person name="Leahy S.C."/>
        </authorList>
    </citation>
    <scope>NUCLEOTIDE SEQUENCE [LARGE SCALE GENOMIC DNA]</scope>
    <source>
        <strain evidence="13">YLM1</strain>
    </source>
</reference>
<name>A0A126R276_METOL</name>
<dbReference type="GO" id="GO:0140078">
    <property type="term" value="F:class I DNA-(apurinic or apyrimidinic site) endonuclease activity"/>
    <property type="evidence" value="ECO:0007669"/>
    <property type="project" value="UniProtKB-EC"/>
</dbReference>
<evidence type="ECO:0000256" key="9">
    <source>
        <dbReference type="ARBA" id="ARBA00044632"/>
    </source>
</evidence>
<dbReference type="Pfam" id="PF00730">
    <property type="entry name" value="HhH-GPD"/>
    <property type="match status" value="1"/>
</dbReference>
<dbReference type="GO" id="GO:0003684">
    <property type="term" value="F:damaged DNA binding"/>
    <property type="evidence" value="ECO:0007669"/>
    <property type="project" value="InterPro"/>
</dbReference>
<dbReference type="CDD" id="cd00056">
    <property type="entry name" value="ENDO3c"/>
    <property type="match status" value="1"/>
</dbReference>
<dbReference type="EMBL" id="CP014265">
    <property type="protein sequence ID" value="AMK16089.1"/>
    <property type="molecule type" value="Genomic_DNA"/>
</dbReference>
<evidence type="ECO:0000256" key="3">
    <source>
        <dbReference type="ARBA" id="ARBA00022763"/>
    </source>
</evidence>
<evidence type="ECO:0000256" key="7">
    <source>
        <dbReference type="ARBA" id="ARBA00023268"/>
    </source>
</evidence>
<comment type="catalytic activity">
    <reaction evidence="9">
        <text>2'-deoxyribonucleotide-(2'-deoxyribose 5'-phosphate)-2'-deoxyribonucleotide-DNA = a 3'-end 2'-deoxyribonucleotide-(2,3-dehydro-2,3-deoxyribose 5'-phosphate)-DNA + a 5'-end 5'-phospho-2'-deoxyribonucleoside-DNA + H(+)</text>
        <dbReference type="Rhea" id="RHEA:66592"/>
        <dbReference type="Rhea" id="RHEA-COMP:13180"/>
        <dbReference type="Rhea" id="RHEA-COMP:16897"/>
        <dbReference type="Rhea" id="RHEA-COMP:17067"/>
        <dbReference type="ChEBI" id="CHEBI:15378"/>
        <dbReference type="ChEBI" id="CHEBI:136412"/>
        <dbReference type="ChEBI" id="CHEBI:157695"/>
        <dbReference type="ChEBI" id="CHEBI:167181"/>
        <dbReference type="EC" id="4.2.99.18"/>
    </reaction>
</comment>
<evidence type="ECO:0000313" key="11">
    <source>
        <dbReference type="EMBL" id="AMK16089.1"/>
    </source>
</evidence>
<dbReference type="EC" id="4.2.99.18" evidence="2"/>
<protein>
    <recommendedName>
        <fullName evidence="2">DNA-(apurinic or apyrimidinic site) lyase</fullName>
        <ecNumber evidence="2">4.2.99.18</ecNumber>
    </recommendedName>
</protein>
<gene>
    <name evidence="12" type="ORF">SAMN02910297_01756</name>
    <name evidence="11" type="ORF">YLM1_1534</name>
</gene>
<keyword evidence="13" id="KW-1185">Reference proteome</keyword>
<reference evidence="11 13" key="1">
    <citation type="journal article" date="2016" name="Genome Announc.">
        <title>Draft Genome Sequence of the Rumen Methanogen Methanobrevibacter olleyae YLM1.</title>
        <authorList>
            <person name="Kelly W.J."/>
            <person name="Li D."/>
            <person name="Lambie S.C."/>
            <person name="Cox F."/>
            <person name="Attwood G.T."/>
            <person name="Altermann E."/>
            <person name="Leahy S.C."/>
        </authorList>
    </citation>
    <scope>NUCLEOTIDE SEQUENCE [LARGE SCALE GENOMIC DNA]</scope>
    <source>
        <strain evidence="11 13">YLM1</strain>
    </source>
</reference>
<proteinExistence type="inferred from homology"/>
<evidence type="ECO:0000256" key="1">
    <source>
        <dbReference type="ARBA" id="ARBA00010679"/>
    </source>
</evidence>
<dbReference type="GO" id="GO:0006289">
    <property type="term" value="P:nucleotide-excision repair"/>
    <property type="evidence" value="ECO:0007669"/>
    <property type="project" value="InterPro"/>
</dbReference>
<dbReference type="InterPro" id="IPR011257">
    <property type="entry name" value="DNA_glycosylase"/>
</dbReference>
<evidence type="ECO:0000313" key="13">
    <source>
        <dbReference type="Proteomes" id="UP000066376"/>
    </source>
</evidence>
<dbReference type="InterPro" id="IPR023170">
    <property type="entry name" value="HhH_base_excis_C"/>
</dbReference>
<evidence type="ECO:0000256" key="5">
    <source>
        <dbReference type="ARBA" id="ARBA00023204"/>
    </source>
</evidence>
<dbReference type="PATRIC" id="fig|294671.3.peg.1597"/>
<evidence type="ECO:0000256" key="4">
    <source>
        <dbReference type="ARBA" id="ARBA00022801"/>
    </source>
</evidence>
<dbReference type="AlphaFoldDB" id="A0A126R276"/>
<dbReference type="KEGG" id="mol:YLM1_1534"/>
<comment type="similarity">
    <text evidence="1">Belongs to the type-1 OGG1 family.</text>
</comment>
<sequence length="363" mass="42128">MCSGDMSNLRFNSLINLKLTQESGQTSQAPWKYNSIENMDKFDELIYLKVPSINNQVNDETISLGKLPILLKLSQDKSNLNEFSYLYEFPKKVNKREFSLDINNFSKNEIKIIEKEIRDEISKIYDLNFDLEKFYNFLLDDEKLAPSLDFCNGLRLFIAKDPFECIISSICSANNSIARWTKSIDKIKSNWGEKLEFESGIFYSFPKPNQFLDFYETPIEEADADGHSYEIDCYTHNLKSCGVGYRASYMKKASKMILDNEVNISDIFNMDYDEAFDLILKIPGVGPKVADCILLYGFDYEEAFPSDVWIKRIISHLYFDGEEISADKTREFGMEHFGDYAGYAQLYLFHYARKSGLMDKIKK</sequence>
<evidence type="ECO:0000256" key="2">
    <source>
        <dbReference type="ARBA" id="ARBA00012720"/>
    </source>
</evidence>
<dbReference type="InterPro" id="IPR003265">
    <property type="entry name" value="HhH-GPD_domain"/>
</dbReference>
<evidence type="ECO:0000313" key="14">
    <source>
        <dbReference type="Proteomes" id="UP000183442"/>
    </source>
</evidence>
<feature type="domain" description="HhH-GPD" evidence="10">
    <location>
        <begin position="171"/>
        <end position="353"/>
    </location>
</feature>
<reference evidence="14" key="3">
    <citation type="submission" date="2016-10" db="EMBL/GenBank/DDBJ databases">
        <authorList>
            <person name="Varghese N."/>
        </authorList>
    </citation>
    <scope>NUCLEOTIDE SEQUENCE [LARGE SCALE GENOMIC DNA]</scope>
    <source>
        <strain evidence="14">DSM 16632</strain>
    </source>
</reference>
<evidence type="ECO:0000259" key="10">
    <source>
        <dbReference type="SMART" id="SM00478"/>
    </source>
</evidence>
<evidence type="ECO:0000313" key="12">
    <source>
        <dbReference type="EMBL" id="SFL78821.1"/>
    </source>
</evidence>
<dbReference type="PANTHER" id="PTHR10242">
    <property type="entry name" value="8-OXOGUANINE DNA GLYCOSYLASE"/>
    <property type="match status" value="1"/>
</dbReference>
<accession>A0A126R276</accession>
<keyword evidence="7" id="KW-0511">Multifunctional enzyme</keyword>
<dbReference type="STRING" id="294671.YLM1_1534"/>
<dbReference type="Gene3D" id="1.10.340.30">
    <property type="entry name" value="Hypothetical protein, domain 2"/>
    <property type="match status" value="1"/>
</dbReference>
<dbReference type="EMBL" id="FOTL01000039">
    <property type="protein sequence ID" value="SFL78821.1"/>
    <property type="molecule type" value="Genomic_DNA"/>
</dbReference>
<dbReference type="SMART" id="SM00478">
    <property type="entry name" value="ENDO3c"/>
    <property type="match status" value="1"/>
</dbReference>
<keyword evidence="4" id="KW-0378">Hydrolase</keyword>
<keyword evidence="8" id="KW-0326">Glycosidase</keyword>